<dbReference type="AlphaFoldDB" id="A0A166JL36"/>
<feature type="non-terminal residue" evidence="9">
    <location>
        <position position="1"/>
    </location>
</feature>
<feature type="transmembrane region" description="Helical" evidence="7">
    <location>
        <begin position="156"/>
        <end position="181"/>
    </location>
</feature>
<comment type="similarity">
    <text evidence="2">Belongs to the major facilitator superfamily.</text>
</comment>
<feature type="domain" description="Major facilitator superfamily (MFS) profile" evidence="8">
    <location>
        <begin position="1"/>
        <end position="486"/>
    </location>
</feature>
<dbReference type="InterPro" id="IPR020846">
    <property type="entry name" value="MFS_dom"/>
</dbReference>
<evidence type="ECO:0000256" key="5">
    <source>
        <dbReference type="ARBA" id="ARBA00022989"/>
    </source>
</evidence>
<keyword evidence="5 7" id="KW-1133">Transmembrane helix</keyword>
<reference evidence="9 10" key="1">
    <citation type="journal article" date="2016" name="Mol. Biol. Evol.">
        <title>Comparative Genomics of Early-Diverging Mushroom-Forming Fungi Provides Insights into the Origins of Lignocellulose Decay Capabilities.</title>
        <authorList>
            <person name="Nagy L.G."/>
            <person name="Riley R."/>
            <person name="Tritt A."/>
            <person name="Adam C."/>
            <person name="Daum C."/>
            <person name="Floudas D."/>
            <person name="Sun H."/>
            <person name="Yadav J.S."/>
            <person name="Pangilinan J."/>
            <person name="Larsson K.H."/>
            <person name="Matsuura K."/>
            <person name="Barry K."/>
            <person name="Labutti K."/>
            <person name="Kuo R."/>
            <person name="Ohm R.A."/>
            <person name="Bhattacharya S.S."/>
            <person name="Shirouzu T."/>
            <person name="Yoshinaga Y."/>
            <person name="Martin F.M."/>
            <person name="Grigoriev I.V."/>
            <person name="Hibbett D.S."/>
        </authorList>
    </citation>
    <scope>NUCLEOTIDE SEQUENCE [LARGE SCALE GENOMIC DNA]</scope>
    <source>
        <strain evidence="9 10">CBS 109695</strain>
    </source>
</reference>
<dbReference type="PROSITE" id="PS50850">
    <property type="entry name" value="MFS"/>
    <property type="match status" value="1"/>
</dbReference>
<feature type="transmembrane region" description="Helical" evidence="7">
    <location>
        <begin position="264"/>
        <end position="285"/>
    </location>
</feature>
<feature type="transmembrane region" description="Helical" evidence="7">
    <location>
        <begin position="462"/>
        <end position="481"/>
    </location>
</feature>
<dbReference type="Gene3D" id="1.20.1720.10">
    <property type="entry name" value="Multidrug resistance protein D"/>
    <property type="match status" value="1"/>
</dbReference>
<evidence type="ECO:0000313" key="10">
    <source>
        <dbReference type="Proteomes" id="UP000076532"/>
    </source>
</evidence>
<dbReference type="GO" id="GO:0015174">
    <property type="term" value="F:basic amino acid transmembrane transporter activity"/>
    <property type="evidence" value="ECO:0007669"/>
    <property type="project" value="TreeGrafter"/>
</dbReference>
<evidence type="ECO:0000256" key="7">
    <source>
        <dbReference type="SAM" id="Phobius"/>
    </source>
</evidence>
<dbReference type="InterPro" id="IPR011701">
    <property type="entry name" value="MFS"/>
</dbReference>
<dbReference type="InterPro" id="IPR036259">
    <property type="entry name" value="MFS_trans_sf"/>
</dbReference>
<dbReference type="SUPFAM" id="SSF103473">
    <property type="entry name" value="MFS general substrate transporter"/>
    <property type="match status" value="1"/>
</dbReference>
<feature type="transmembrane region" description="Helical" evidence="7">
    <location>
        <begin position="324"/>
        <end position="349"/>
    </location>
</feature>
<keyword evidence="6 7" id="KW-0472">Membrane</keyword>
<feature type="transmembrane region" description="Helical" evidence="7">
    <location>
        <begin position="223"/>
        <end position="244"/>
    </location>
</feature>
<dbReference type="GO" id="GO:0012505">
    <property type="term" value="C:endomembrane system"/>
    <property type="evidence" value="ECO:0007669"/>
    <property type="project" value="UniProtKB-SubCell"/>
</dbReference>
<dbReference type="GO" id="GO:0000329">
    <property type="term" value="C:fungal-type vacuole membrane"/>
    <property type="evidence" value="ECO:0007669"/>
    <property type="project" value="TreeGrafter"/>
</dbReference>
<dbReference type="Pfam" id="PF07690">
    <property type="entry name" value="MFS_1"/>
    <property type="match status" value="1"/>
</dbReference>
<dbReference type="PANTHER" id="PTHR23501">
    <property type="entry name" value="MAJOR FACILITATOR SUPERFAMILY"/>
    <property type="match status" value="1"/>
</dbReference>
<feature type="transmembrane region" description="Helical" evidence="7">
    <location>
        <begin position="297"/>
        <end position="317"/>
    </location>
</feature>
<protein>
    <submittedName>
        <fullName evidence="9">Member of the major facilitator superfamily</fullName>
    </submittedName>
</protein>
<dbReference type="STRING" id="436010.A0A166JL36"/>
<feature type="transmembrane region" description="Helical" evidence="7">
    <location>
        <begin position="355"/>
        <end position="380"/>
    </location>
</feature>
<name>A0A166JL36_9AGAM</name>
<evidence type="ECO:0000256" key="1">
    <source>
        <dbReference type="ARBA" id="ARBA00004127"/>
    </source>
</evidence>
<feature type="transmembrane region" description="Helical" evidence="7">
    <location>
        <begin position="127"/>
        <end position="150"/>
    </location>
</feature>
<evidence type="ECO:0000256" key="4">
    <source>
        <dbReference type="ARBA" id="ARBA00022692"/>
    </source>
</evidence>
<comment type="subcellular location">
    <subcellularLocation>
        <location evidence="1">Endomembrane system</location>
        <topology evidence="1">Multi-pass membrane protein</topology>
    </subcellularLocation>
</comment>
<dbReference type="OrthoDB" id="3437016at2759"/>
<keyword evidence="4 7" id="KW-0812">Transmembrane</keyword>
<dbReference type="Gene3D" id="1.20.1250.20">
    <property type="entry name" value="MFS general substrate transporter like domains"/>
    <property type="match status" value="1"/>
</dbReference>
<sequence>QVIPMAIGIFLVAMDGTIVVSSYAAIGSELKELQNTSWIATSYLLTLTSFQPLYGKLSDIFGRKACLLFAYVTFAIGCLLCGLAQNMSQLIAARAFAGIGGGGMTTISSIIMSDIVPLRSRGTWQGLLNIIFATGSAIGAPLGGLLAGSIGWRWSFLIQVPAMVVAIVTVAFALHLPTPAAADFWSRFRRVDFLGAITLVASIFFLLLGLNNAGNVAWSDKKTVLSLVAFVALFLLFCVVEMTVASEPFAPKRIVVNRSLIASYMVNFFGVASAMTMIFHIALYYQAALGMTAVQVGLWLLPSIFAGVAGSLGGGLIMQASGKYYWLTISGYCSLLVGSVIVVFAAGVISHSMVILHILILYSAGNGITASLISLIANAGEKDQAIATAMSYLFRSLGNVVGLSVGSTLTQNALRASLHAHLSGPDADLIIHHVRESLDYIDTLPDNTRAIVRASYEDAMQVAMWFAVALAAVAAVFSFFIKETPLERAPSAPVASSEGDGV</sequence>
<evidence type="ECO:0000256" key="6">
    <source>
        <dbReference type="ARBA" id="ARBA00023136"/>
    </source>
</evidence>
<dbReference type="EMBL" id="KV417551">
    <property type="protein sequence ID" value="KZP20979.1"/>
    <property type="molecule type" value="Genomic_DNA"/>
</dbReference>
<feature type="transmembrane region" description="Helical" evidence="7">
    <location>
        <begin position="7"/>
        <end position="26"/>
    </location>
</feature>
<keyword evidence="3" id="KW-0813">Transport</keyword>
<dbReference type="FunFam" id="1.20.1720.10:FF:000013">
    <property type="entry name" value="Related to multidrug resistance proteins"/>
    <property type="match status" value="1"/>
</dbReference>
<organism evidence="9 10">
    <name type="scientific">Athelia psychrophila</name>
    <dbReference type="NCBI Taxonomy" id="1759441"/>
    <lineage>
        <taxon>Eukaryota</taxon>
        <taxon>Fungi</taxon>
        <taxon>Dikarya</taxon>
        <taxon>Basidiomycota</taxon>
        <taxon>Agaricomycotina</taxon>
        <taxon>Agaricomycetes</taxon>
        <taxon>Agaricomycetidae</taxon>
        <taxon>Atheliales</taxon>
        <taxon>Atheliaceae</taxon>
        <taxon>Athelia</taxon>
    </lineage>
</organism>
<feature type="transmembrane region" description="Helical" evidence="7">
    <location>
        <begin position="193"/>
        <end position="211"/>
    </location>
</feature>
<feature type="transmembrane region" description="Helical" evidence="7">
    <location>
        <begin position="66"/>
        <end position="85"/>
    </location>
</feature>
<proteinExistence type="inferred from homology"/>
<dbReference type="PANTHER" id="PTHR23501:SF84">
    <property type="entry name" value="VACUOLAR MEMBRANE AMINO ACID UPTAKE TRANSPORTER FNX2"/>
    <property type="match status" value="1"/>
</dbReference>
<keyword evidence="10" id="KW-1185">Reference proteome</keyword>
<gene>
    <name evidence="9" type="ORF">FIBSPDRAFT_741399</name>
</gene>
<evidence type="ECO:0000313" key="9">
    <source>
        <dbReference type="EMBL" id="KZP20979.1"/>
    </source>
</evidence>
<evidence type="ECO:0000256" key="2">
    <source>
        <dbReference type="ARBA" id="ARBA00008335"/>
    </source>
</evidence>
<accession>A0A166JL36</accession>
<evidence type="ECO:0000259" key="8">
    <source>
        <dbReference type="PROSITE" id="PS50850"/>
    </source>
</evidence>
<feature type="transmembrane region" description="Helical" evidence="7">
    <location>
        <begin position="91"/>
        <end position="115"/>
    </location>
</feature>
<dbReference type="Proteomes" id="UP000076532">
    <property type="component" value="Unassembled WGS sequence"/>
</dbReference>
<evidence type="ECO:0000256" key="3">
    <source>
        <dbReference type="ARBA" id="ARBA00022448"/>
    </source>
</evidence>